<evidence type="ECO:0000313" key="2">
    <source>
        <dbReference type="EMBL" id="GBF82282.1"/>
    </source>
</evidence>
<dbReference type="AlphaFoldDB" id="A0A401ILZ7"/>
<feature type="transmembrane region" description="Helical" evidence="1">
    <location>
        <begin position="143"/>
        <end position="163"/>
    </location>
</feature>
<name>A0A401ILZ7_APHSA</name>
<evidence type="ECO:0000256" key="1">
    <source>
        <dbReference type="SAM" id="Phobius"/>
    </source>
</evidence>
<feature type="transmembrane region" description="Helical" evidence="1">
    <location>
        <begin position="175"/>
        <end position="194"/>
    </location>
</feature>
<sequence length="593" mass="68866">MFLVVHQKKVGFIILSCIYFLIGIFLIFQTSITGDEPAYLGAAYAYSQGLGLNVEHPLLLKLINGASLKLFFQNLQVSVPLIDQIQNYDSAEGRLASFQVGYHLLMGYPEHFFNIIYVSRFGYLLFNSIFLIWLYFYTFVFKFINSNVSLIFLTLYIFSPSFYSHSFLATFDVPASLYGLGSILSAILLSFNLEKLFQKEILLHFIINTILIFLAINIKFSNLIIIPIIIGVYGITIFYLICDKQKKLAICYSILAIISLLAQIGLINIMYNLAFGNLSQPEVQSNFEYYWQGIKMNLNTSNGVREPFFKDRFLPINYLEYLLRIFWFKENPGFLIMIVLILVSLITSIQHNRNLFTKINFFQKIKINFNSLLILAFTLYPIIYLGLLSKSRLIIGYRYFYPILIFLYLFTAIFLLIVTKKLKKQREIIGVCLGIYIVFGIVGIPQSLSYVNPLWFNEKWQLTDDSTVNWGQENYQAVQYLVNNKLLPPKNVNIIAQQTFGVIININQYLEIIAKQKNYPIDIQSYYAHPPFNPLEDEITKLPDKYLLIDSSIKQKIVANTSQNFVAAKNWDYLQSHQPIYSYNKIMFIYQLR</sequence>
<protein>
    <recommendedName>
        <fullName evidence="4">Glycosyltransferase RgtA/B/C/D-like domain-containing protein</fullName>
    </recommendedName>
</protein>
<dbReference type="RefSeq" id="WP_125061169.1">
    <property type="nucleotide sequence ID" value="NZ_BDQK01000016.1"/>
</dbReference>
<feature type="transmembrane region" description="Helical" evidence="1">
    <location>
        <begin position="369"/>
        <end position="387"/>
    </location>
</feature>
<feature type="transmembrane region" description="Helical" evidence="1">
    <location>
        <begin position="332"/>
        <end position="349"/>
    </location>
</feature>
<feature type="transmembrane region" description="Helical" evidence="1">
    <location>
        <begin position="249"/>
        <end position="271"/>
    </location>
</feature>
<feature type="transmembrane region" description="Helical" evidence="1">
    <location>
        <begin position="224"/>
        <end position="242"/>
    </location>
</feature>
<evidence type="ECO:0008006" key="4">
    <source>
        <dbReference type="Google" id="ProtNLM"/>
    </source>
</evidence>
<keyword evidence="1" id="KW-0472">Membrane</keyword>
<feature type="transmembrane region" description="Helical" evidence="1">
    <location>
        <begin position="399"/>
        <end position="419"/>
    </location>
</feature>
<dbReference type="OrthoDB" id="420023at2"/>
<evidence type="ECO:0000313" key="3">
    <source>
        <dbReference type="Proteomes" id="UP000287247"/>
    </source>
</evidence>
<dbReference type="Proteomes" id="UP000287247">
    <property type="component" value="Unassembled WGS sequence"/>
</dbReference>
<feature type="transmembrane region" description="Helical" evidence="1">
    <location>
        <begin position="12"/>
        <end position="32"/>
    </location>
</feature>
<organism evidence="2 3">
    <name type="scientific">Aphanothece sacrum FPU1</name>
    <dbReference type="NCBI Taxonomy" id="1920663"/>
    <lineage>
        <taxon>Bacteria</taxon>
        <taxon>Bacillati</taxon>
        <taxon>Cyanobacteriota</taxon>
        <taxon>Cyanophyceae</taxon>
        <taxon>Oscillatoriophycideae</taxon>
        <taxon>Chroococcales</taxon>
        <taxon>Aphanothecaceae</taxon>
        <taxon>Aphanothece</taxon>
    </lineage>
</organism>
<comment type="caution">
    <text evidence="2">The sequence shown here is derived from an EMBL/GenBank/DDBJ whole genome shotgun (WGS) entry which is preliminary data.</text>
</comment>
<reference evidence="3" key="1">
    <citation type="submission" date="2017-05" db="EMBL/GenBank/DDBJ databases">
        <title>Physiological properties and genetic analysis related to exopolysaccharide production of fresh-water unicellular cyanobacterium Aphanothece sacrum, Suizenji Nori, that has been cultured as a food source in Japan.</title>
        <authorList>
            <person name="Kanesaki Y."/>
            <person name="Yoshikawa S."/>
            <person name="Ohki K."/>
        </authorList>
    </citation>
    <scope>NUCLEOTIDE SEQUENCE [LARGE SCALE GENOMIC DNA]</scope>
    <source>
        <strain evidence="3">FPU1</strain>
    </source>
</reference>
<feature type="transmembrane region" description="Helical" evidence="1">
    <location>
        <begin position="428"/>
        <end position="448"/>
    </location>
</feature>
<keyword evidence="3" id="KW-1185">Reference proteome</keyword>
<proteinExistence type="predicted"/>
<keyword evidence="1" id="KW-0812">Transmembrane</keyword>
<accession>A0A401ILZ7</accession>
<keyword evidence="1" id="KW-1133">Transmembrane helix</keyword>
<dbReference type="EMBL" id="BDQK01000016">
    <property type="protein sequence ID" value="GBF82282.1"/>
    <property type="molecule type" value="Genomic_DNA"/>
</dbReference>
<gene>
    <name evidence="2" type="ORF">AsFPU1_3710</name>
</gene>
<feature type="transmembrane region" description="Helical" evidence="1">
    <location>
        <begin position="115"/>
        <end position="136"/>
    </location>
</feature>
<feature type="transmembrane region" description="Helical" evidence="1">
    <location>
        <begin position="201"/>
        <end position="218"/>
    </location>
</feature>